<dbReference type="SMART" id="SM00404">
    <property type="entry name" value="PTPc_motif"/>
    <property type="match status" value="1"/>
</dbReference>
<sequence length="745" mass="85700">MMADGLTQDEKREVNTFLEKINKYREVESKEPITWNTAAKFLMARKFDHSRAVELYMNHEDDYGYLFLITGQVWKKLMISYRELKILKSKITREKEDLTHVNPEDDSLQKELATEKLTILRGRDKHGASIALFTARYHTPSCSPHQLVLKALIYQLDAALESYDTQRHGLVFIYDMTGSKYGNFDYELSIKILNMLKGGYPARLKKVLIVTAPLWFKAPFKILRLFVREKLRDRVFTVNTQQLLEHIPQEALPKKLGGSAATNHKAWLKICLMVATNQNPNMETYFLTYNRKTSQNDINARGTISQRSLSTDGSETIFVSDVDSEESKETVNEKHNCEDKEKEDMITDHEKEVTVEKEDVSPTHEQVKRKHESDHSSEVDSTKRTADDMQVDTCSANEEDCEELPRKKKATSELTYNIYEEDSLHMPEDGGMNLETLVQHVQTLRQKGLYHEYASIKMEPPAGTFVASKAKYNLPKNRYSDVLAFDHSRVKLPQVDGDPSSDYINANYVDGYMQKQAFISTQGPLPRTFGDFWRMVWQCQVLVVVMTTRAVERGRTKCGQYWPCEEEAENQFDEFIVINTGIEQHHDYIITGLFLHNTKTGESRHLTHLQFISWPDYGVPRSAAAFLDFLFRVRSCQNEATKNLGNLWQGHPNGPPIVVHCSAGIGRTGTFMTMDITLRRLEHIGTVDVQETVRRIRSQRAFSIQMPDQYVFCHLAVIEHAVRQELLPEVNWAGFTDSSSESDDD</sequence>
<dbReference type="PROSITE" id="PS50191">
    <property type="entry name" value="CRAL_TRIO"/>
    <property type="match status" value="1"/>
</dbReference>
<dbReference type="Proteomes" id="UP001217089">
    <property type="component" value="Unassembled WGS sequence"/>
</dbReference>
<feature type="domain" description="Tyrosine-protein phosphatase" evidence="2">
    <location>
        <begin position="449"/>
        <end position="720"/>
    </location>
</feature>
<dbReference type="EMBL" id="JARBDR010000903">
    <property type="protein sequence ID" value="KAJ8303996.1"/>
    <property type="molecule type" value="Genomic_DNA"/>
</dbReference>
<dbReference type="InterPro" id="IPR036273">
    <property type="entry name" value="CRAL/TRIO_N_dom_sf"/>
</dbReference>
<feature type="region of interest" description="Disordered" evidence="1">
    <location>
        <begin position="322"/>
        <end position="390"/>
    </location>
</feature>
<evidence type="ECO:0000259" key="4">
    <source>
        <dbReference type="PROSITE" id="PS50191"/>
    </source>
</evidence>
<dbReference type="InterPro" id="IPR000387">
    <property type="entry name" value="Tyr_Pase_dom"/>
</dbReference>
<reference evidence="5 6" key="1">
    <citation type="submission" date="2022-12" db="EMBL/GenBank/DDBJ databases">
        <title>Chromosome-level genome of Tegillarca granosa.</title>
        <authorList>
            <person name="Kim J."/>
        </authorList>
    </citation>
    <scope>NUCLEOTIDE SEQUENCE [LARGE SCALE GENOMIC DNA]</scope>
    <source>
        <strain evidence="5">Teg-2019</strain>
        <tissue evidence="5">Adductor muscle</tissue>
    </source>
</reference>
<dbReference type="PANTHER" id="PTHR19134">
    <property type="entry name" value="RECEPTOR-TYPE TYROSINE-PROTEIN PHOSPHATASE"/>
    <property type="match status" value="1"/>
</dbReference>
<dbReference type="PROSITE" id="PS50055">
    <property type="entry name" value="TYR_PHOSPHATASE_PTP"/>
    <property type="match status" value="1"/>
</dbReference>
<dbReference type="PRINTS" id="PR00700">
    <property type="entry name" value="PRTYPHPHTASE"/>
</dbReference>
<comment type="caution">
    <text evidence="5">The sequence shown here is derived from an EMBL/GenBank/DDBJ whole genome shotgun (WGS) entry which is preliminary data.</text>
</comment>
<dbReference type="PROSITE" id="PS50056">
    <property type="entry name" value="TYR_PHOSPHATASE_2"/>
    <property type="match status" value="1"/>
</dbReference>
<dbReference type="InterPro" id="IPR016130">
    <property type="entry name" value="Tyr_Pase_AS"/>
</dbReference>
<dbReference type="CDD" id="cd14543">
    <property type="entry name" value="PTPc-N9"/>
    <property type="match status" value="1"/>
</dbReference>
<evidence type="ECO:0000256" key="1">
    <source>
        <dbReference type="SAM" id="MobiDB-lite"/>
    </source>
</evidence>
<evidence type="ECO:0000259" key="3">
    <source>
        <dbReference type="PROSITE" id="PS50056"/>
    </source>
</evidence>
<name>A0ABQ9EFB6_TEGGR</name>
<dbReference type="SUPFAM" id="SSF52087">
    <property type="entry name" value="CRAL/TRIO domain"/>
    <property type="match status" value="1"/>
</dbReference>
<dbReference type="InterPro" id="IPR029021">
    <property type="entry name" value="Prot-tyrosine_phosphatase-like"/>
</dbReference>
<dbReference type="SUPFAM" id="SSF52799">
    <property type="entry name" value="(Phosphotyrosine protein) phosphatases II"/>
    <property type="match status" value="1"/>
</dbReference>
<evidence type="ECO:0000259" key="2">
    <source>
        <dbReference type="PROSITE" id="PS50055"/>
    </source>
</evidence>
<feature type="compositionally biased region" description="Basic and acidic residues" evidence="1">
    <location>
        <begin position="325"/>
        <end position="387"/>
    </location>
</feature>
<organism evidence="5 6">
    <name type="scientific">Tegillarca granosa</name>
    <name type="common">Malaysian cockle</name>
    <name type="synonym">Anadara granosa</name>
    <dbReference type="NCBI Taxonomy" id="220873"/>
    <lineage>
        <taxon>Eukaryota</taxon>
        <taxon>Metazoa</taxon>
        <taxon>Spiralia</taxon>
        <taxon>Lophotrochozoa</taxon>
        <taxon>Mollusca</taxon>
        <taxon>Bivalvia</taxon>
        <taxon>Autobranchia</taxon>
        <taxon>Pteriomorphia</taxon>
        <taxon>Arcoida</taxon>
        <taxon>Arcoidea</taxon>
        <taxon>Arcidae</taxon>
        <taxon>Tegillarca</taxon>
    </lineage>
</organism>
<dbReference type="InterPro" id="IPR050348">
    <property type="entry name" value="Protein-Tyr_Phosphatase"/>
</dbReference>
<evidence type="ECO:0000313" key="6">
    <source>
        <dbReference type="Proteomes" id="UP001217089"/>
    </source>
</evidence>
<dbReference type="Gene3D" id="3.40.525.10">
    <property type="entry name" value="CRAL-TRIO lipid binding domain"/>
    <property type="match status" value="1"/>
</dbReference>
<dbReference type="SUPFAM" id="SSF46938">
    <property type="entry name" value="CRAL/TRIO N-terminal domain"/>
    <property type="match status" value="1"/>
</dbReference>
<dbReference type="InterPro" id="IPR036865">
    <property type="entry name" value="CRAL-TRIO_dom_sf"/>
</dbReference>
<accession>A0ABQ9EFB6</accession>
<dbReference type="SMART" id="SM00516">
    <property type="entry name" value="SEC14"/>
    <property type="match status" value="1"/>
</dbReference>
<dbReference type="Pfam" id="PF00650">
    <property type="entry name" value="CRAL_TRIO"/>
    <property type="match status" value="1"/>
</dbReference>
<dbReference type="PANTHER" id="PTHR19134:SF534">
    <property type="entry name" value="LD27988P"/>
    <property type="match status" value="1"/>
</dbReference>
<feature type="domain" description="Tyrosine specific protein phosphatases" evidence="3">
    <location>
        <begin position="627"/>
        <end position="711"/>
    </location>
</feature>
<dbReference type="CDD" id="cd00170">
    <property type="entry name" value="SEC14"/>
    <property type="match status" value="1"/>
</dbReference>
<feature type="domain" description="CRAL-TRIO" evidence="4">
    <location>
        <begin position="108"/>
        <end position="264"/>
    </location>
</feature>
<dbReference type="InterPro" id="IPR003595">
    <property type="entry name" value="Tyr_Pase_cat"/>
</dbReference>
<proteinExistence type="predicted"/>
<dbReference type="InterPro" id="IPR000242">
    <property type="entry name" value="PTP_cat"/>
</dbReference>
<evidence type="ECO:0000313" key="5">
    <source>
        <dbReference type="EMBL" id="KAJ8303996.1"/>
    </source>
</evidence>
<gene>
    <name evidence="5" type="ORF">KUTeg_017579</name>
</gene>
<protein>
    <recommendedName>
        <fullName evidence="7">Tyrosine-protein phosphatase non-receptor type 9</fullName>
    </recommendedName>
</protein>
<evidence type="ECO:0008006" key="7">
    <source>
        <dbReference type="Google" id="ProtNLM"/>
    </source>
</evidence>
<dbReference type="Gene3D" id="3.90.190.10">
    <property type="entry name" value="Protein tyrosine phosphatase superfamily"/>
    <property type="match status" value="1"/>
</dbReference>
<dbReference type="PROSITE" id="PS00383">
    <property type="entry name" value="TYR_PHOSPHATASE_1"/>
    <property type="match status" value="1"/>
</dbReference>
<keyword evidence="6" id="KW-1185">Reference proteome</keyword>
<dbReference type="Pfam" id="PF00102">
    <property type="entry name" value="Y_phosphatase"/>
    <property type="match status" value="1"/>
</dbReference>
<dbReference type="InterPro" id="IPR001251">
    <property type="entry name" value="CRAL-TRIO_dom"/>
</dbReference>
<dbReference type="SMART" id="SM00194">
    <property type="entry name" value="PTPc"/>
    <property type="match status" value="1"/>
</dbReference>